<evidence type="ECO:0000256" key="11">
    <source>
        <dbReference type="SAM" id="MobiDB-lite"/>
    </source>
</evidence>
<protein>
    <recommendedName>
        <fullName evidence="9">Lipoprotein signal peptidase</fullName>
        <ecNumber evidence="9">3.4.23.36</ecNumber>
    </recommendedName>
    <alternativeName>
        <fullName evidence="9">Prolipoprotein signal peptidase</fullName>
    </alternativeName>
    <alternativeName>
        <fullName evidence="9">Signal peptidase II</fullName>
        <shortName evidence="9">SPase II</shortName>
    </alternativeName>
</protein>
<evidence type="ECO:0000256" key="8">
    <source>
        <dbReference type="ARBA" id="ARBA00023136"/>
    </source>
</evidence>
<feature type="region of interest" description="Disordered" evidence="11">
    <location>
        <begin position="510"/>
        <end position="534"/>
    </location>
</feature>
<keyword evidence="13" id="KW-1185">Reference proteome</keyword>
<dbReference type="PANTHER" id="PTHR33695">
    <property type="entry name" value="LIPOPROTEIN SIGNAL PEPTIDASE"/>
    <property type="match status" value="1"/>
</dbReference>
<feature type="compositionally biased region" description="Basic and acidic residues" evidence="11">
    <location>
        <begin position="352"/>
        <end position="361"/>
    </location>
</feature>
<comment type="function">
    <text evidence="9">This protein specifically catalyzes the removal of signal peptides from prolipoproteins.</text>
</comment>
<keyword evidence="2 9" id="KW-1003">Cell membrane</keyword>
<dbReference type="HAMAP" id="MF_00161">
    <property type="entry name" value="LspA"/>
    <property type="match status" value="1"/>
</dbReference>
<dbReference type="Pfam" id="PF01252">
    <property type="entry name" value="Peptidase_A8"/>
    <property type="match status" value="1"/>
</dbReference>
<feature type="transmembrane region" description="Helical" evidence="9">
    <location>
        <begin position="142"/>
        <end position="162"/>
    </location>
</feature>
<keyword evidence="7 9" id="KW-1133">Transmembrane helix</keyword>
<keyword evidence="8 9" id="KW-0472">Membrane</keyword>
<dbReference type="EMBL" id="JBHRZF010000195">
    <property type="protein sequence ID" value="MFC3862473.1"/>
    <property type="molecule type" value="Genomic_DNA"/>
</dbReference>
<comment type="caution">
    <text evidence="9">Lacks conserved residue(s) required for the propagation of feature annotation.</text>
</comment>
<feature type="compositionally biased region" description="Low complexity" evidence="11">
    <location>
        <begin position="169"/>
        <end position="182"/>
    </location>
</feature>
<dbReference type="GO" id="GO:0004190">
    <property type="term" value="F:aspartic-type endopeptidase activity"/>
    <property type="evidence" value="ECO:0007669"/>
    <property type="project" value="UniProtKB-EC"/>
</dbReference>
<evidence type="ECO:0000313" key="13">
    <source>
        <dbReference type="Proteomes" id="UP001595748"/>
    </source>
</evidence>
<comment type="catalytic activity">
    <reaction evidence="9">
        <text>Release of signal peptides from bacterial membrane prolipoproteins. Hydrolyzes -Xaa-Yaa-Zaa-|-(S,diacylglyceryl)Cys-, in which Xaa is hydrophobic (preferably Leu), and Yaa (Ala or Ser) and Zaa (Gly or Ala) have small, neutral side chains.</text>
        <dbReference type="EC" id="3.4.23.36"/>
    </reaction>
</comment>
<evidence type="ECO:0000256" key="6">
    <source>
        <dbReference type="ARBA" id="ARBA00022801"/>
    </source>
</evidence>
<dbReference type="EC" id="3.4.23.36" evidence="9"/>
<evidence type="ECO:0000256" key="9">
    <source>
        <dbReference type="HAMAP-Rule" id="MF_00161"/>
    </source>
</evidence>
<comment type="subcellular location">
    <subcellularLocation>
        <location evidence="9">Cell membrane</location>
        <topology evidence="9">Multi-pass membrane protein</topology>
    </subcellularLocation>
</comment>
<evidence type="ECO:0000256" key="5">
    <source>
        <dbReference type="ARBA" id="ARBA00022750"/>
    </source>
</evidence>
<evidence type="ECO:0000256" key="10">
    <source>
        <dbReference type="RuleBase" id="RU004181"/>
    </source>
</evidence>
<dbReference type="InterPro" id="IPR001872">
    <property type="entry name" value="Peptidase_A8"/>
</dbReference>
<gene>
    <name evidence="9 12" type="primary">lspA</name>
    <name evidence="12" type="ORF">ACFOPQ_17055</name>
</gene>
<evidence type="ECO:0000256" key="3">
    <source>
        <dbReference type="ARBA" id="ARBA00022670"/>
    </source>
</evidence>
<dbReference type="Proteomes" id="UP001595748">
    <property type="component" value="Unassembled WGS sequence"/>
</dbReference>
<organism evidence="12 13">
    <name type="scientific">Deinococcus antarcticus</name>
    <dbReference type="NCBI Taxonomy" id="1298767"/>
    <lineage>
        <taxon>Bacteria</taxon>
        <taxon>Thermotogati</taxon>
        <taxon>Deinococcota</taxon>
        <taxon>Deinococci</taxon>
        <taxon>Deinococcales</taxon>
        <taxon>Deinococcaceae</taxon>
        <taxon>Deinococcus</taxon>
    </lineage>
</organism>
<feature type="region of interest" description="Disordered" evidence="11">
    <location>
        <begin position="352"/>
        <end position="386"/>
    </location>
</feature>
<evidence type="ECO:0000256" key="4">
    <source>
        <dbReference type="ARBA" id="ARBA00022692"/>
    </source>
</evidence>
<feature type="transmembrane region" description="Helical" evidence="9">
    <location>
        <begin position="59"/>
        <end position="87"/>
    </location>
</feature>
<comment type="caution">
    <text evidence="12">The sequence shown here is derived from an EMBL/GenBank/DDBJ whole genome shotgun (WGS) entry which is preliminary data.</text>
</comment>
<evidence type="ECO:0000313" key="12">
    <source>
        <dbReference type="EMBL" id="MFC3862473.1"/>
    </source>
</evidence>
<comment type="pathway">
    <text evidence="9">Protein modification; lipoprotein biosynthesis (signal peptide cleavage).</text>
</comment>
<evidence type="ECO:0000256" key="1">
    <source>
        <dbReference type="ARBA" id="ARBA00006139"/>
    </source>
</evidence>
<dbReference type="NCBIfam" id="TIGR00077">
    <property type="entry name" value="lspA"/>
    <property type="match status" value="1"/>
</dbReference>
<name>A0ABV8A9U8_9DEIO</name>
<dbReference type="SUPFAM" id="SSF53335">
    <property type="entry name" value="S-adenosyl-L-methionine-dependent methyltransferases"/>
    <property type="match status" value="1"/>
</dbReference>
<keyword evidence="4 9" id="KW-0812">Transmembrane</keyword>
<feature type="region of interest" description="Disordered" evidence="11">
    <location>
        <begin position="169"/>
        <end position="198"/>
    </location>
</feature>
<feature type="active site" evidence="9">
    <location>
        <position position="147"/>
    </location>
</feature>
<dbReference type="InterPro" id="IPR029063">
    <property type="entry name" value="SAM-dependent_MTases_sf"/>
</dbReference>
<keyword evidence="5 9" id="KW-0064">Aspartyl protease</keyword>
<keyword evidence="3 9" id="KW-0645">Protease</keyword>
<proteinExistence type="inferred from homology"/>
<comment type="similarity">
    <text evidence="1 9 10">Belongs to the peptidase A8 family.</text>
</comment>
<reference evidence="13" key="1">
    <citation type="journal article" date="2019" name="Int. J. Syst. Evol. Microbiol.">
        <title>The Global Catalogue of Microorganisms (GCM) 10K type strain sequencing project: providing services to taxonomists for standard genome sequencing and annotation.</title>
        <authorList>
            <consortium name="The Broad Institute Genomics Platform"/>
            <consortium name="The Broad Institute Genome Sequencing Center for Infectious Disease"/>
            <person name="Wu L."/>
            <person name="Ma J."/>
        </authorList>
    </citation>
    <scope>NUCLEOTIDE SEQUENCE [LARGE SCALE GENOMIC DNA]</scope>
    <source>
        <strain evidence="13">CCTCC AB 2013263</strain>
    </source>
</reference>
<dbReference type="PANTHER" id="PTHR33695:SF1">
    <property type="entry name" value="LIPOPROTEIN SIGNAL PEPTIDASE"/>
    <property type="match status" value="1"/>
</dbReference>
<sequence>MALTASARWRGPAYLLGVLLCVVLDQALKVWTVQTFTEGEFRDFIPGVLSLGLVYNTGAAWSLFSGAALPLAALRVVVGTGLVVYLLRRPVAPLTGVALTLIAGGALSNALDGWRLGKVVDTLSSHTFSFVTQRLGQGNFPIFNLADVWVVSGTALLLLLSFRRKTPASPASAQRRSPQAARMTASSHPEDRALSGPRGEEAFTLCGSRRGQGQHLAGVPWRWAPRPRDRGRMNGAVPLTPAQETRPIPLVAKARQNAWPEPIRPGGAAAQVLRRLGRTVPTVPVLRGEAFCRALRARHLDPSTTAFPTRHPAATALHLGCGLDGQVDRVRPSLQVRGFDLDLPGGTALRRMVDPRTEGPGHRWTGAPVTGGLGRTQRPTDRPTRRGAAGLLTDLLEADVRALATRLSGPLAPGERRFDARRPLGTRLGAWPPALQASGAQLRWGLRGSRQGRAWAPHPTRLEHVGLLDRPGFARLRPLERLAWRAVRRIPTLRAVHPLLRYRRPATCPRSSACINKGPQAAPAPAANDGTDQR</sequence>
<dbReference type="RefSeq" id="WP_380080377.1">
    <property type="nucleotide sequence ID" value="NZ_JBHRZF010000195.1"/>
</dbReference>
<evidence type="ECO:0000256" key="2">
    <source>
        <dbReference type="ARBA" id="ARBA00022475"/>
    </source>
</evidence>
<evidence type="ECO:0000256" key="7">
    <source>
        <dbReference type="ARBA" id="ARBA00022989"/>
    </source>
</evidence>
<feature type="compositionally biased region" description="Basic and acidic residues" evidence="11">
    <location>
        <begin position="188"/>
        <end position="198"/>
    </location>
</feature>
<feature type="active site" evidence="9">
    <location>
        <position position="121"/>
    </location>
</feature>
<dbReference type="PRINTS" id="PR00781">
    <property type="entry name" value="LIPOSIGPTASE"/>
</dbReference>
<keyword evidence="6 9" id="KW-0378">Hydrolase</keyword>
<accession>A0ABV8A9U8</accession>